<reference evidence="8" key="3">
    <citation type="submission" date="2025-09" db="UniProtKB">
        <authorList>
            <consortium name="Ensembl"/>
        </authorList>
    </citation>
    <scope>IDENTIFICATION</scope>
</reference>
<organism evidence="8 9">
    <name type="scientific">Cynoglossus semilaevis</name>
    <name type="common">Tongue sole</name>
    <dbReference type="NCBI Taxonomy" id="244447"/>
    <lineage>
        <taxon>Eukaryota</taxon>
        <taxon>Metazoa</taxon>
        <taxon>Chordata</taxon>
        <taxon>Craniata</taxon>
        <taxon>Vertebrata</taxon>
        <taxon>Euteleostomi</taxon>
        <taxon>Actinopterygii</taxon>
        <taxon>Neopterygii</taxon>
        <taxon>Teleostei</taxon>
        <taxon>Neoteleostei</taxon>
        <taxon>Acanthomorphata</taxon>
        <taxon>Carangaria</taxon>
        <taxon>Pleuronectiformes</taxon>
        <taxon>Pleuronectoidei</taxon>
        <taxon>Cynoglossidae</taxon>
        <taxon>Cynoglossinae</taxon>
        <taxon>Cynoglossus</taxon>
    </lineage>
</organism>
<evidence type="ECO:0000256" key="6">
    <source>
        <dbReference type="SAM" id="Phobius"/>
    </source>
</evidence>
<dbReference type="PANTHER" id="PTHR16002:SF6">
    <property type="entry name" value="INSULIN-LIKE GROWTH FACTOR-BINDING PROTEIN 3 RECEPTOR"/>
    <property type="match status" value="1"/>
</dbReference>
<comment type="subcellular location">
    <subcellularLocation>
        <location evidence="1">Membrane</location>
    </subcellularLocation>
</comment>
<dbReference type="OMA" id="TCYSLNF"/>
<dbReference type="GeneTree" id="ENSGT00940000153883"/>
<feature type="compositionally biased region" description="Polar residues" evidence="5">
    <location>
        <begin position="78"/>
        <end position="89"/>
    </location>
</feature>
<dbReference type="InterPro" id="IPR039493">
    <property type="entry name" value="TMEM248/TMEM219"/>
</dbReference>
<dbReference type="AlphaFoldDB" id="A0A3P8WKK2"/>
<feature type="transmembrane region" description="Helical" evidence="6">
    <location>
        <begin position="20"/>
        <end position="40"/>
    </location>
</feature>
<dbReference type="PANTHER" id="PTHR16002">
    <property type="entry name" value="TRANSMEMBRANE PROTEIN 248-LIKE"/>
    <property type="match status" value="1"/>
</dbReference>
<dbReference type="Proteomes" id="UP000265120">
    <property type="component" value="Chromosome Z"/>
</dbReference>
<name>A0A3P8WKK2_CYNSE</name>
<protein>
    <recommendedName>
        <fullName evidence="7">TMEM248/TMEM219 domain-containing protein</fullName>
    </recommendedName>
</protein>
<evidence type="ECO:0000256" key="2">
    <source>
        <dbReference type="ARBA" id="ARBA00022692"/>
    </source>
</evidence>
<evidence type="ECO:0000256" key="1">
    <source>
        <dbReference type="ARBA" id="ARBA00004370"/>
    </source>
</evidence>
<evidence type="ECO:0000256" key="3">
    <source>
        <dbReference type="ARBA" id="ARBA00022989"/>
    </source>
</evidence>
<dbReference type="GO" id="GO:0016020">
    <property type="term" value="C:membrane"/>
    <property type="evidence" value="ECO:0007669"/>
    <property type="project" value="UniProtKB-SubCell"/>
</dbReference>
<keyword evidence="4 6" id="KW-0472">Membrane</keyword>
<evidence type="ECO:0000259" key="7">
    <source>
        <dbReference type="Pfam" id="PF14940"/>
    </source>
</evidence>
<dbReference type="InParanoid" id="A0A3P8WKK2"/>
<dbReference type="Pfam" id="PF14940">
    <property type="entry name" value="TMEM219"/>
    <property type="match status" value="1"/>
</dbReference>
<accession>A0A3P8WKK2</accession>
<feature type="domain" description="TMEM248/TMEM219" evidence="7">
    <location>
        <begin position="10"/>
        <end position="219"/>
    </location>
</feature>
<evidence type="ECO:0000313" key="8">
    <source>
        <dbReference type="Ensembl" id="ENSCSEP00000027254.1"/>
    </source>
</evidence>
<reference evidence="8" key="2">
    <citation type="submission" date="2025-08" db="UniProtKB">
        <authorList>
            <consortium name="Ensembl"/>
        </authorList>
    </citation>
    <scope>IDENTIFICATION</scope>
</reference>
<evidence type="ECO:0000256" key="5">
    <source>
        <dbReference type="SAM" id="MobiDB-lite"/>
    </source>
</evidence>
<evidence type="ECO:0000313" key="9">
    <source>
        <dbReference type="Proteomes" id="UP000265120"/>
    </source>
</evidence>
<evidence type="ECO:0000256" key="4">
    <source>
        <dbReference type="ARBA" id="ARBA00023136"/>
    </source>
</evidence>
<keyword evidence="3 6" id="KW-1133">Transmembrane helix</keyword>
<reference evidence="8 9" key="1">
    <citation type="journal article" date="2014" name="Nat. Genet.">
        <title>Whole-genome sequence of a flatfish provides insights into ZW sex chromosome evolution and adaptation to a benthic lifestyle.</title>
        <authorList>
            <person name="Chen S."/>
            <person name="Zhang G."/>
            <person name="Shao C."/>
            <person name="Huang Q."/>
            <person name="Liu G."/>
            <person name="Zhang P."/>
            <person name="Song W."/>
            <person name="An N."/>
            <person name="Chalopin D."/>
            <person name="Volff J.N."/>
            <person name="Hong Y."/>
            <person name="Li Q."/>
            <person name="Sha Z."/>
            <person name="Zhou H."/>
            <person name="Xie M."/>
            <person name="Yu Q."/>
            <person name="Liu Y."/>
            <person name="Xiang H."/>
            <person name="Wang N."/>
            <person name="Wu K."/>
            <person name="Yang C."/>
            <person name="Zhou Q."/>
            <person name="Liao X."/>
            <person name="Yang L."/>
            <person name="Hu Q."/>
            <person name="Zhang J."/>
            <person name="Meng L."/>
            <person name="Jin L."/>
            <person name="Tian Y."/>
            <person name="Lian J."/>
            <person name="Yang J."/>
            <person name="Miao G."/>
            <person name="Liu S."/>
            <person name="Liang Z."/>
            <person name="Yan F."/>
            <person name="Li Y."/>
            <person name="Sun B."/>
            <person name="Zhang H."/>
            <person name="Zhang J."/>
            <person name="Zhu Y."/>
            <person name="Du M."/>
            <person name="Zhao Y."/>
            <person name="Schartl M."/>
            <person name="Tang Q."/>
            <person name="Wang J."/>
        </authorList>
    </citation>
    <scope>NUCLEOTIDE SEQUENCE</scope>
</reference>
<keyword evidence="2 6" id="KW-0812">Transmembrane</keyword>
<dbReference type="KEGG" id="csem:103397296"/>
<keyword evidence="9" id="KW-1185">Reference proteome</keyword>
<feature type="region of interest" description="Disordered" evidence="5">
    <location>
        <begin position="78"/>
        <end position="103"/>
    </location>
</feature>
<dbReference type="Ensembl" id="ENSCSET00000027620.1">
    <property type="protein sequence ID" value="ENSCSEP00000027254.1"/>
    <property type="gene ID" value="ENSCSEG00000017419.1"/>
</dbReference>
<dbReference type="InterPro" id="IPR039587">
    <property type="entry name" value="TMEM248/TMEM219_dom"/>
</dbReference>
<sequence length="275" mass="30304">MGCWQPVTNIKNFVFHNPPMVTFFFSLLSLAISFICLASYSYTHSLPNPDIDVDWNHVLSSLSQLELCIKPRANSTELVSPATTHPNWKQNKRESVSTSTNNSSSVTHLHVQVPLRVSLSTANGPVQNHSLFTTLRAGQLHLKGDQSVNVTLQFTSGVTYQTCIAISVPTQLLPQSPLPPKCPAFNSSPIQVEVNNELPSTFQTCYSLHYTNDPTLAVMLTQVEQNMAVHHLLEVSVSLLALCLMLCLAASVSQLLICCNPWNGLHLQNEPLLDT</sequence>
<proteinExistence type="predicted"/>
<feature type="transmembrane region" description="Helical" evidence="6">
    <location>
        <begin position="237"/>
        <end position="257"/>
    </location>
</feature>